<dbReference type="AlphaFoldDB" id="A0A919N4S4"/>
<evidence type="ECO:0000256" key="3">
    <source>
        <dbReference type="SAM" id="SignalP"/>
    </source>
</evidence>
<dbReference type="PROSITE" id="PS51318">
    <property type="entry name" value="TAT"/>
    <property type="match status" value="1"/>
</dbReference>
<protein>
    <recommendedName>
        <fullName evidence="6">Gram-positive cocci surface proteins LPxTG domain-containing protein</fullName>
    </recommendedName>
</protein>
<name>A0A919N4S4_9ACTN</name>
<feature type="transmembrane region" description="Helical" evidence="2">
    <location>
        <begin position="469"/>
        <end position="489"/>
    </location>
</feature>
<keyword evidence="2" id="KW-0812">Transmembrane</keyword>
<dbReference type="EMBL" id="BOMW01000018">
    <property type="protein sequence ID" value="GIF04368.1"/>
    <property type="molecule type" value="Genomic_DNA"/>
</dbReference>
<reference evidence="4" key="1">
    <citation type="submission" date="2021-01" db="EMBL/GenBank/DDBJ databases">
        <title>Whole genome shotgun sequence of Actinoplanes siamensis NBRC 109076.</title>
        <authorList>
            <person name="Komaki H."/>
            <person name="Tamura T."/>
        </authorList>
    </citation>
    <scope>NUCLEOTIDE SEQUENCE</scope>
    <source>
        <strain evidence="4">NBRC 109076</strain>
    </source>
</reference>
<dbReference type="Proteomes" id="UP000629619">
    <property type="component" value="Unassembled WGS sequence"/>
</dbReference>
<keyword evidence="2" id="KW-1133">Transmembrane helix</keyword>
<feature type="region of interest" description="Disordered" evidence="1">
    <location>
        <begin position="355"/>
        <end position="453"/>
    </location>
</feature>
<evidence type="ECO:0000256" key="2">
    <source>
        <dbReference type="SAM" id="Phobius"/>
    </source>
</evidence>
<organism evidence="4 5">
    <name type="scientific">Actinoplanes siamensis</name>
    <dbReference type="NCBI Taxonomy" id="1223317"/>
    <lineage>
        <taxon>Bacteria</taxon>
        <taxon>Bacillati</taxon>
        <taxon>Actinomycetota</taxon>
        <taxon>Actinomycetes</taxon>
        <taxon>Micromonosporales</taxon>
        <taxon>Micromonosporaceae</taxon>
        <taxon>Actinoplanes</taxon>
    </lineage>
</organism>
<sequence>MPIPRRAVARPLGAVTAAALALAGPATPASAGGSACTIGKFTATSQADLAKISVLDPGPLAPDLPALADVRIAPAHGDVTAGRSLATASYTHGELLGLPSPGAVATDRAPGSPAGGVHVPLAALNAGGLASATLGKATAEATWTDRYRCGRTGPLTRATTMVEGLSVLGGTRTVPAIQAVSATQAASRTSLLRVGPTGSTQSATDLVELAGGRIGVRSGAGIALGGLTLFAGTPQEISAKVVTQPTLEVVAGGSRKRSTVTYRPAVLAVTSAGKAVPGLDGDHTSVSLDLLGKMAADRPASRLSVRLSLGSPNQEITDAEVRADAAALRVEVRTGPACLLDVALGHLSVAAAAPGRVGASVPRDQVPADASDPYGSGRGADSPGSGLPGADSPGSDAADADSPGSDVPDADSPGSPSPGSDSRDTGGPVAGEPVGLPARTAPSGPVAAGGNPGSGAPPAGGLALTGANAAAVGLGGLALVVGGLVTLFLTRRRRTGAHTAQR</sequence>
<gene>
    <name evidence="4" type="ORF">Asi03nite_19060</name>
</gene>
<feature type="signal peptide" evidence="3">
    <location>
        <begin position="1"/>
        <end position="31"/>
    </location>
</feature>
<keyword evidence="5" id="KW-1185">Reference proteome</keyword>
<accession>A0A919N4S4</accession>
<dbReference type="RefSeq" id="WP_203678165.1">
    <property type="nucleotide sequence ID" value="NZ_BOMW01000018.1"/>
</dbReference>
<evidence type="ECO:0008006" key="6">
    <source>
        <dbReference type="Google" id="ProtNLM"/>
    </source>
</evidence>
<evidence type="ECO:0000256" key="1">
    <source>
        <dbReference type="SAM" id="MobiDB-lite"/>
    </source>
</evidence>
<evidence type="ECO:0000313" key="4">
    <source>
        <dbReference type="EMBL" id="GIF04368.1"/>
    </source>
</evidence>
<evidence type="ECO:0000313" key="5">
    <source>
        <dbReference type="Proteomes" id="UP000629619"/>
    </source>
</evidence>
<keyword evidence="2" id="KW-0472">Membrane</keyword>
<keyword evidence="3" id="KW-0732">Signal</keyword>
<comment type="caution">
    <text evidence="4">The sequence shown here is derived from an EMBL/GenBank/DDBJ whole genome shotgun (WGS) entry which is preliminary data.</text>
</comment>
<feature type="compositionally biased region" description="Low complexity" evidence="1">
    <location>
        <begin position="441"/>
        <end position="453"/>
    </location>
</feature>
<proteinExistence type="predicted"/>
<feature type="compositionally biased region" description="Low complexity" evidence="1">
    <location>
        <begin position="388"/>
        <end position="420"/>
    </location>
</feature>
<feature type="chain" id="PRO_5037058741" description="Gram-positive cocci surface proteins LPxTG domain-containing protein" evidence="3">
    <location>
        <begin position="32"/>
        <end position="502"/>
    </location>
</feature>
<dbReference type="InterPro" id="IPR006311">
    <property type="entry name" value="TAT_signal"/>
</dbReference>